<evidence type="ECO:0000256" key="4">
    <source>
        <dbReference type="SAM" id="Phobius"/>
    </source>
</evidence>
<evidence type="ECO:0000313" key="7">
    <source>
        <dbReference type="Proteomes" id="UP000030960"/>
    </source>
</evidence>
<reference evidence="6 7" key="1">
    <citation type="submission" date="2014-10" db="EMBL/GenBank/DDBJ databases">
        <title>Genome sequence of Ponticoccus sp. strain UMTAT08 isolated from clonal culture of toxic dinoflagellate Alexandrium tamiyavanichii.</title>
        <authorList>
            <person name="Gan H.Y."/>
            <person name="Muhd D.-D."/>
            <person name="Mohd Noor M.E."/>
            <person name="Yeong Y.S."/>
            <person name="Usup G."/>
        </authorList>
    </citation>
    <scope>NUCLEOTIDE SEQUENCE [LARGE SCALE GENOMIC DNA]</scope>
    <source>
        <strain evidence="6 7">UMTAT08</strain>
    </source>
</reference>
<feature type="DNA-binding region" description="OmpR/PhoB-type" evidence="2">
    <location>
        <begin position="1"/>
        <end position="94"/>
    </location>
</feature>
<comment type="caution">
    <text evidence="6">The sequence shown here is derived from an EMBL/GenBank/DDBJ whole genome shotgun (WGS) entry which is preliminary data.</text>
</comment>
<evidence type="ECO:0000256" key="1">
    <source>
        <dbReference type="ARBA" id="ARBA00023125"/>
    </source>
</evidence>
<dbReference type="SMART" id="SM00862">
    <property type="entry name" value="Trans_reg_C"/>
    <property type="match status" value="1"/>
</dbReference>
<dbReference type="Gene3D" id="1.10.10.10">
    <property type="entry name" value="Winged helix-like DNA-binding domain superfamily/Winged helix DNA-binding domain"/>
    <property type="match status" value="1"/>
</dbReference>
<keyword evidence="4" id="KW-0812">Transmembrane</keyword>
<proteinExistence type="predicted"/>
<feature type="domain" description="OmpR/PhoB-type" evidence="5">
    <location>
        <begin position="1"/>
        <end position="94"/>
    </location>
</feature>
<dbReference type="InterPro" id="IPR011990">
    <property type="entry name" value="TPR-like_helical_dom_sf"/>
</dbReference>
<dbReference type="SUPFAM" id="SSF48452">
    <property type="entry name" value="TPR-like"/>
    <property type="match status" value="1"/>
</dbReference>
<dbReference type="Pfam" id="PF00486">
    <property type="entry name" value="Trans_reg_C"/>
    <property type="match status" value="1"/>
</dbReference>
<evidence type="ECO:0000256" key="3">
    <source>
        <dbReference type="SAM" id="MobiDB-lite"/>
    </source>
</evidence>
<evidence type="ECO:0000256" key="2">
    <source>
        <dbReference type="PROSITE-ProRule" id="PRU01091"/>
    </source>
</evidence>
<name>A0A0B3RRD2_9RHOB</name>
<gene>
    <name evidence="6" type="ORF">OA50_01673</name>
</gene>
<dbReference type="AlphaFoldDB" id="A0A0B3RRD2"/>
<evidence type="ECO:0000313" key="6">
    <source>
        <dbReference type="EMBL" id="KHQ53685.1"/>
    </source>
</evidence>
<dbReference type="GO" id="GO:0003677">
    <property type="term" value="F:DNA binding"/>
    <property type="evidence" value="ECO:0007669"/>
    <property type="project" value="UniProtKB-UniRule"/>
</dbReference>
<keyword evidence="4" id="KW-0472">Membrane</keyword>
<feature type="region of interest" description="Disordered" evidence="3">
    <location>
        <begin position="1"/>
        <end position="20"/>
    </location>
</feature>
<evidence type="ECO:0000259" key="5">
    <source>
        <dbReference type="PROSITE" id="PS51755"/>
    </source>
</evidence>
<dbReference type="GO" id="GO:0000160">
    <property type="term" value="P:phosphorelay signal transduction system"/>
    <property type="evidence" value="ECO:0007669"/>
    <property type="project" value="InterPro"/>
</dbReference>
<dbReference type="SUPFAM" id="SSF46894">
    <property type="entry name" value="C-terminal effector domain of the bipartite response regulators"/>
    <property type="match status" value="1"/>
</dbReference>
<dbReference type="PATRIC" id="fig|1515334.3.peg.1679"/>
<accession>A0A0B3RRD2</accession>
<feature type="transmembrane region" description="Helical" evidence="4">
    <location>
        <begin position="116"/>
        <end position="140"/>
    </location>
</feature>
<keyword evidence="1 2" id="KW-0238">DNA-binding</keyword>
<dbReference type="Gene3D" id="1.25.40.10">
    <property type="entry name" value="Tetratricopeptide repeat domain"/>
    <property type="match status" value="1"/>
</dbReference>
<organism evidence="6 7">
    <name type="scientific">Mameliella alba</name>
    <dbReference type="NCBI Taxonomy" id="561184"/>
    <lineage>
        <taxon>Bacteria</taxon>
        <taxon>Pseudomonadati</taxon>
        <taxon>Pseudomonadota</taxon>
        <taxon>Alphaproteobacteria</taxon>
        <taxon>Rhodobacterales</taxon>
        <taxon>Roseobacteraceae</taxon>
        <taxon>Mameliella</taxon>
    </lineage>
</organism>
<dbReference type="Proteomes" id="UP000030960">
    <property type="component" value="Unassembled WGS sequence"/>
</dbReference>
<protein>
    <submittedName>
        <fullName evidence="6">Adenylate/guanylate cyclase</fullName>
    </submittedName>
</protein>
<keyword evidence="7" id="KW-1185">Reference proteome</keyword>
<dbReference type="InterPro" id="IPR036388">
    <property type="entry name" value="WH-like_DNA-bd_sf"/>
</dbReference>
<keyword evidence="4" id="KW-1133">Transmembrane helix</keyword>
<dbReference type="STRING" id="561184.SAMN05216376_101181"/>
<dbReference type="GO" id="GO:0006355">
    <property type="term" value="P:regulation of DNA-templated transcription"/>
    <property type="evidence" value="ECO:0007669"/>
    <property type="project" value="InterPro"/>
</dbReference>
<dbReference type="CDD" id="cd00383">
    <property type="entry name" value="trans_reg_C"/>
    <property type="match status" value="1"/>
</dbReference>
<dbReference type="InterPro" id="IPR016032">
    <property type="entry name" value="Sig_transdc_resp-reg_C-effctor"/>
</dbReference>
<dbReference type="EMBL" id="JSUQ01000006">
    <property type="protein sequence ID" value="KHQ53685.1"/>
    <property type="molecule type" value="Genomic_DNA"/>
</dbReference>
<sequence>MPEMIAESQQADTTSGREFDDSALRPHAAAMLAYFRARPGEVVSKDELLDAVWPETHVSENSLYQCVSELRRALKDHAGMALQTVPRRGYRLVLKATGEGAGAGPGSGQVARPGGAALLGLGVLAGGMLVALAVLLWPGLKGEASLAERPSVLVGAFRNDSDDVRWARLGRALAGDIANTLSDEGWLRVIEGEQGAARYRLAGSIQAEGDRIAVQARLVEVSSGEIVWGETWRDGTGGFFAIQDAITDRVTGALRGTWTGAIASNDRRAVHRRGTENLDAYEHFLIGTEHKHRFTPADYEIAVAHLETAIALDPQFVQAWGTLAVVHALRGSNAATPEALAPIFADRIDAIETAARLAPEEPQVLVQMNWLAGHRGETLRAEQLLRRAVELAPNNPDILAEAAWIGNWRGELGEDSVGWSDRSKVLNPDWPAWYAVGAGLSRFNLGQYRAAISALEEAPDFIERHLYTAAAAAHLGDQPAAEAARDRLLELKPDFSLDTYSVARAIHDPATRDRLYSGARAAGVPLSPRASAGASLD</sequence>
<dbReference type="PROSITE" id="PS51755">
    <property type="entry name" value="OMPR_PHOB"/>
    <property type="match status" value="1"/>
</dbReference>
<dbReference type="InterPro" id="IPR001867">
    <property type="entry name" value="OmpR/PhoB-type_DNA-bd"/>
</dbReference>